<dbReference type="EMBL" id="LFVU01000003">
    <property type="protein sequence ID" value="KMT23071.1"/>
    <property type="molecule type" value="Genomic_DNA"/>
</dbReference>
<protein>
    <submittedName>
        <fullName evidence="1">Uncharacterized protein</fullName>
    </submittedName>
</protein>
<dbReference type="AlphaFoldDB" id="A0A0J8G621"/>
<evidence type="ECO:0000313" key="2">
    <source>
        <dbReference type="Proteomes" id="UP000036756"/>
    </source>
</evidence>
<proteinExistence type="predicted"/>
<dbReference type="Proteomes" id="UP000036756">
    <property type="component" value="Unassembled WGS sequence"/>
</dbReference>
<accession>A0A0J8G621</accession>
<reference evidence="1 2" key="1">
    <citation type="submission" date="2015-06" db="EMBL/GenBank/DDBJ databases">
        <title>Draft genome sequence of the purine-degrading Clostridium cylindrosporum HC-1 (DSM 605).</title>
        <authorList>
            <person name="Poehlein A."/>
            <person name="Schiel-Bengelsdorf B."/>
            <person name="Bengelsdorf F."/>
            <person name="Daniel R."/>
            <person name="Duerre P."/>
        </authorList>
    </citation>
    <scope>NUCLEOTIDE SEQUENCE [LARGE SCALE GENOMIC DNA]</scope>
    <source>
        <strain evidence="1 2">DSM 605</strain>
    </source>
</reference>
<evidence type="ECO:0000313" key="1">
    <source>
        <dbReference type="EMBL" id="KMT23071.1"/>
    </source>
</evidence>
<dbReference type="PATRIC" id="fig|1121307.3.peg.2401"/>
<organism evidence="1 2">
    <name type="scientific">Clostridium cylindrosporum DSM 605</name>
    <dbReference type="NCBI Taxonomy" id="1121307"/>
    <lineage>
        <taxon>Bacteria</taxon>
        <taxon>Bacillati</taxon>
        <taxon>Bacillota</taxon>
        <taxon>Clostridia</taxon>
        <taxon>Eubacteriales</taxon>
        <taxon>Clostridiaceae</taxon>
        <taxon>Clostridium</taxon>
    </lineage>
</organism>
<sequence>MAKINTFKKVSVGAGALIALGIFASSIGSKYISQEGSSGDVSITVSTETQKQIEASLIGDKKEGYFPVG</sequence>
<comment type="caution">
    <text evidence="1">The sequence shown here is derived from an EMBL/GenBank/DDBJ whole genome shotgun (WGS) entry which is preliminary data.</text>
</comment>
<dbReference type="RefSeq" id="WP_048569447.1">
    <property type="nucleotide sequence ID" value="NZ_LFVU01000003.1"/>
</dbReference>
<gene>
    <name evidence="1" type="ORF">CLCY_7c01180</name>
</gene>
<keyword evidence="2" id="KW-1185">Reference proteome</keyword>
<name>A0A0J8G621_CLOCY</name>